<proteinExistence type="predicted"/>
<evidence type="ECO:0000256" key="1">
    <source>
        <dbReference type="SAM" id="Coils"/>
    </source>
</evidence>
<gene>
    <name evidence="2" type="ORF">NO1_1771</name>
</gene>
<protein>
    <submittedName>
        <fullName evidence="2">Uncharacterized protein</fullName>
    </submittedName>
</protein>
<dbReference type="AlphaFoldDB" id="A0A388TDQ6"/>
<dbReference type="Proteomes" id="UP000269352">
    <property type="component" value="Unassembled WGS sequence"/>
</dbReference>
<dbReference type="EMBL" id="BGZN01000061">
    <property type="protein sequence ID" value="GBR74628.1"/>
    <property type="molecule type" value="Genomic_DNA"/>
</dbReference>
<evidence type="ECO:0000313" key="2">
    <source>
        <dbReference type="EMBL" id="GBR74628.1"/>
    </source>
</evidence>
<reference evidence="2 3" key="1">
    <citation type="journal article" date="2019" name="ISME J.">
        <title>Genome analyses of uncultured TG2/ZB3 bacteria in 'Margulisbacteria' specifically attached to ectosymbiotic spirochetes of protists in the termite gut.</title>
        <authorList>
            <person name="Utami Y.D."/>
            <person name="Kuwahara H."/>
            <person name="Igai K."/>
            <person name="Murakami T."/>
            <person name="Sugaya K."/>
            <person name="Morikawa T."/>
            <person name="Nagura Y."/>
            <person name="Yuki M."/>
            <person name="Deevong P."/>
            <person name="Inoue T."/>
            <person name="Kihara K."/>
            <person name="Lo N."/>
            <person name="Yamada A."/>
            <person name="Ohkuma M."/>
            <person name="Hongoh Y."/>
        </authorList>
    </citation>
    <scope>NUCLEOTIDE SEQUENCE [LARGE SCALE GENOMIC DNA]</scope>
    <source>
        <strain evidence="2">NkOx7-01</strain>
    </source>
</reference>
<keyword evidence="1" id="KW-0175">Coiled coil</keyword>
<accession>A0A388TDQ6</accession>
<feature type="coiled-coil region" evidence="1">
    <location>
        <begin position="372"/>
        <end position="399"/>
    </location>
</feature>
<sequence>MLKNLPQLKGEMGYSPESMLVFFNQAVYFSKDSLSLLSADVLNKLATNGITNTETVARIFSSLAVKKSDEERQQFISSVVKLNTDLQGFAAEVKKDSVENIEDMIKHYEINLWLAEPEKTQLLEEIKTHREDYLFNKDKWLLAILKFNELDGLIFDRQLSCLEKIVDNDLETRFGFTDVGPVNYAEQMKNFSTSVKDDQLDYLLEQRGAKSVVDLLKPEDKAKLNQHLGVDIEADLIEEGIEKYFFVDGMLRTIKDYAKAMIAEYDSLKFLTDKDLDKIAELFLKIVLAIPKETLNSFNVYTDNYAELFSKTLQSFGYTDIKTYVFDNTAGIVLADMEKIEAPEAQTLRGDYIKTAERIAVLKAQLANDQNNEELRVEITRLENENKSRMAEMEEMLRTAKNPQEVVAYRKAIEDMLKAGRKAGSINETEANEIMARVNQIVINYFLANSSELKNSILTADFSQTKLSPNASDNEKLEYFKKLIEDTYSLSKLIAAKNAEIEKEEQLKKKREELASLNIPKSIRNLISQIYGIDFENIDGAVAKTIAEKVSRNENPLGG</sequence>
<comment type="caution">
    <text evidence="2">The sequence shown here is derived from an EMBL/GenBank/DDBJ whole genome shotgun (WGS) entry which is preliminary data.</text>
</comment>
<evidence type="ECO:0000313" key="3">
    <source>
        <dbReference type="Proteomes" id="UP000269352"/>
    </source>
</evidence>
<keyword evidence="3" id="KW-1185">Reference proteome</keyword>
<name>A0A388TDQ6_TERA1</name>
<organism evidence="2 3">
    <name type="scientific">Termititenax aidoneus</name>
    <dbReference type="NCBI Taxonomy" id="2218524"/>
    <lineage>
        <taxon>Bacteria</taxon>
        <taxon>Bacillati</taxon>
        <taxon>Candidatus Margulisiibacteriota</taxon>
        <taxon>Candidatus Termititenacia</taxon>
        <taxon>Candidatus Termititenacales</taxon>
        <taxon>Candidatus Termititenacaceae</taxon>
        <taxon>Candidatus Termititenax</taxon>
    </lineage>
</organism>